<dbReference type="FunFam" id="3.40.50.720:FF:000086">
    <property type="entry name" value="Quinate/shikimate dehydrogenase"/>
    <property type="match status" value="1"/>
</dbReference>
<dbReference type="AlphaFoldDB" id="A0A5B2VEL0"/>
<evidence type="ECO:0000313" key="10">
    <source>
        <dbReference type="Proteomes" id="UP000323142"/>
    </source>
</evidence>
<name>A0A5B2VEL0_9HYPH</name>
<dbReference type="InterPro" id="IPR041121">
    <property type="entry name" value="SDH_C"/>
</dbReference>
<dbReference type="InterPro" id="IPR013708">
    <property type="entry name" value="Shikimate_DH-bd_N"/>
</dbReference>
<evidence type="ECO:0000313" key="9">
    <source>
        <dbReference type="EMBL" id="KAA2237541.1"/>
    </source>
</evidence>
<feature type="binding site" evidence="6">
    <location>
        <position position="234"/>
    </location>
    <ligand>
        <name>shikimate</name>
        <dbReference type="ChEBI" id="CHEBI:36208"/>
    </ligand>
</feature>
<dbReference type="NCBIfam" id="NF001319">
    <property type="entry name" value="PRK00258.3-3"/>
    <property type="match status" value="1"/>
</dbReference>
<keyword evidence="10" id="KW-1185">Reference proteome</keyword>
<accession>A0A5B2VEL0</accession>
<feature type="binding site" evidence="6">
    <location>
        <position position="262"/>
    </location>
    <ligand>
        <name>shikimate</name>
        <dbReference type="ChEBI" id="CHEBI:36208"/>
    </ligand>
</feature>
<keyword evidence="6" id="KW-0521">NADP</keyword>
<comment type="function">
    <text evidence="6">Involved in the biosynthesis of the chorismate, which leads to the biosynthesis of aromatic amino acids. Catalyzes the reversible NADPH linked reduction of 3-dehydroshikimate (DHSA) to yield shikimate (SA).</text>
</comment>
<comment type="caution">
    <text evidence="9">The sequence shown here is derived from an EMBL/GenBank/DDBJ whole genome shotgun (WGS) entry which is preliminary data.</text>
</comment>
<evidence type="ECO:0000256" key="1">
    <source>
        <dbReference type="ARBA" id="ARBA00004871"/>
    </source>
</evidence>
<dbReference type="GO" id="GO:0004764">
    <property type="term" value="F:shikimate 3-dehydrogenase (NADP+) activity"/>
    <property type="evidence" value="ECO:0007669"/>
    <property type="project" value="UniProtKB-UniRule"/>
</dbReference>
<comment type="pathway">
    <text evidence="5">Aromatic compound metabolism; 3,4-dihydroxybenzoate biosynthesis; 3-dehydroquinate from D-quinate (NAD(+) route).</text>
</comment>
<dbReference type="GO" id="GO:0009073">
    <property type="term" value="P:aromatic amino acid family biosynthetic process"/>
    <property type="evidence" value="ECO:0007669"/>
    <property type="project" value="UniProtKB-KW"/>
</dbReference>
<evidence type="ECO:0000259" key="7">
    <source>
        <dbReference type="Pfam" id="PF08501"/>
    </source>
</evidence>
<keyword evidence="4 6" id="KW-0057">Aromatic amino acid biosynthesis</keyword>
<dbReference type="NCBIfam" id="NF009201">
    <property type="entry name" value="PRK12549.1"/>
    <property type="match status" value="1"/>
</dbReference>
<comment type="similarity">
    <text evidence="6">Belongs to the shikimate dehydrogenase family.</text>
</comment>
<dbReference type="GO" id="GO:0005829">
    <property type="term" value="C:cytosol"/>
    <property type="evidence" value="ECO:0007669"/>
    <property type="project" value="TreeGrafter"/>
</dbReference>
<evidence type="ECO:0000259" key="8">
    <source>
        <dbReference type="Pfam" id="PF18317"/>
    </source>
</evidence>
<evidence type="ECO:0000256" key="4">
    <source>
        <dbReference type="ARBA" id="ARBA00023141"/>
    </source>
</evidence>
<dbReference type="OrthoDB" id="9792692at2"/>
<proteinExistence type="inferred from homology"/>
<dbReference type="RefSeq" id="WP_149817437.1">
    <property type="nucleotide sequence ID" value="NZ_VUOA01000019.1"/>
</dbReference>
<feature type="binding site" evidence="6">
    <location>
        <position position="255"/>
    </location>
    <ligand>
        <name>NADP(+)</name>
        <dbReference type="ChEBI" id="CHEBI:58349"/>
    </ligand>
</feature>
<gene>
    <name evidence="6" type="primary">aroE</name>
    <name evidence="9" type="ORF">F0L46_11195</name>
</gene>
<feature type="binding site" evidence="6">
    <location>
        <position position="117"/>
    </location>
    <ligand>
        <name>shikimate</name>
        <dbReference type="ChEBI" id="CHEBI:36208"/>
    </ligand>
</feature>
<dbReference type="Pfam" id="PF08501">
    <property type="entry name" value="Shikimate_dh_N"/>
    <property type="match status" value="1"/>
</dbReference>
<dbReference type="CDD" id="cd01065">
    <property type="entry name" value="NAD_bind_Shikimate_DH"/>
    <property type="match status" value="1"/>
</dbReference>
<feature type="active site" description="Proton acceptor" evidence="6">
    <location>
        <position position="81"/>
    </location>
</feature>
<dbReference type="EC" id="1.1.1.25" evidence="6"/>
<dbReference type="InterPro" id="IPR036291">
    <property type="entry name" value="NAD(P)-bd_dom_sf"/>
</dbReference>
<feature type="domain" description="SDH C-terminal" evidence="8">
    <location>
        <begin position="255"/>
        <end position="282"/>
    </location>
</feature>
<dbReference type="PANTHER" id="PTHR21089">
    <property type="entry name" value="SHIKIMATE DEHYDROGENASE"/>
    <property type="match status" value="1"/>
</dbReference>
<feature type="binding site" evidence="6">
    <location>
        <position position="232"/>
    </location>
    <ligand>
        <name>NADP(+)</name>
        <dbReference type="ChEBI" id="CHEBI:58349"/>
    </ligand>
</feature>
<dbReference type="SUPFAM" id="SSF53223">
    <property type="entry name" value="Aminoacid dehydrogenase-like, N-terminal domain"/>
    <property type="match status" value="1"/>
</dbReference>
<dbReference type="GO" id="GO:0019632">
    <property type="term" value="P:shikimate metabolic process"/>
    <property type="evidence" value="ECO:0007669"/>
    <property type="project" value="TreeGrafter"/>
</dbReference>
<comment type="pathway">
    <text evidence="1 6">Metabolic intermediate biosynthesis; chorismate biosynthesis; chorismate from D-erythrose 4-phosphate and phosphoenolpyruvate: step 4/7.</text>
</comment>
<dbReference type="GO" id="GO:0008652">
    <property type="term" value="P:amino acid biosynthetic process"/>
    <property type="evidence" value="ECO:0007669"/>
    <property type="project" value="UniProtKB-KW"/>
</dbReference>
<comment type="catalytic activity">
    <reaction evidence="6">
        <text>shikimate + NADP(+) = 3-dehydroshikimate + NADPH + H(+)</text>
        <dbReference type="Rhea" id="RHEA:17737"/>
        <dbReference type="ChEBI" id="CHEBI:15378"/>
        <dbReference type="ChEBI" id="CHEBI:16630"/>
        <dbReference type="ChEBI" id="CHEBI:36208"/>
        <dbReference type="ChEBI" id="CHEBI:57783"/>
        <dbReference type="ChEBI" id="CHEBI:58349"/>
        <dbReference type="EC" id="1.1.1.25"/>
    </reaction>
</comment>
<sequence>MPEAPLPSDWPPILLGLIGAGVQASRTPRMHEREGARHGLRTIYRLIDLTALGLDASALPDLVTAAERMGFTGLNITHPCKQAVIPLLDELSPEAAALGAVNTVLFREGRRIGHNTDGWGFAEGFRRELGDASREAVVQLGAGGAGAAVAHALLDLGVERLTIVDPEPARAATLVEALERRFGRDRASIGEAAQALPGARGIVNATPVGMADHPGTPLPPDLLTPEQWVADIIYLPIETALLREARARGCRTMGGSGMAVFQAVRAFELFTGIEPDAERMRRHFESL</sequence>
<evidence type="ECO:0000256" key="2">
    <source>
        <dbReference type="ARBA" id="ARBA00022605"/>
    </source>
</evidence>
<dbReference type="InterPro" id="IPR046346">
    <property type="entry name" value="Aminoacid_DH-like_N_sf"/>
</dbReference>
<dbReference type="Gene3D" id="3.40.50.10860">
    <property type="entry name" value="Leucine Dehydrogenase, chain A, domain 1"/>
    <property type="match status" value="1"/>
</dbReference>
<dbReference type="HAMAP" id="MF_00222">
    <property type="entry name" value="Shikimate_DH_AroE"/>
    <property type="match status" value="1"/>
</dbReference>
<reference evidence="9 10" key="1">
    <citation type="submission" date="2019-09" db="EMBL/GenBank/DDBJ databases">
        <title>Salinarimonas rosea gen. nov., sp. nov., a new member of the a-2 subgroup of the Proteobacteria.</title>
        <authorList>
            <person name="Liu J."/>
        </authorList>
    </citation>
    <scope>NUCLEOTIDE SEQUENCE [LARGE SCALE GENOMIC DNA]</scope>
    <source>
        <strain evidence="9 10">BN140002</strain>
    </source>
</reference>
<comment type="caution">
    <text evidence="6">Lacks conserved residue(s) required for the propagation of feature annotation.</text>
</comment>
<dbReference type="SUPFAM" id="SSF51735">
    <property type="entry name" value="NAD(P)-binding Rossmann-fold domains"/>
    <property type="match status" value="1"/>
</dbReference>
<dbReference type="Pfam" id="PF18317">
    <property type="entry name" value="SDH_C"/>
    <property type="match status" value="1"/>
</dbReference>
<feature type="binding site" evidence="6">
    <location>
        <begin position="25"/>
        <end position="27"/>
    </location>
    <ligand>
        <name>shikimate</name>
        <dbReference type="ChEBI" id="CHEBI:36208"/>
    </ligand>
</feature>
<feature type="domain" description="Shikimate dehydrogenase substrate binding N-terminal" evidence="7">
    <location>
        <begin position="17"/>
        <end position="104"/>
    </location>
</feature>
<dbReference type="Gene3D" id="3.40.50.720">
    <property type="entry name" value="NAD(P)-binding Rossmann-like Domain"/>
    <property type="match status" value="1"/>
</dbReference>
<dbReference type="InterPro" id="IPR022893">
    <property type="entry name" value="Shikimate_DH_fam"/>
</dbReference>
<dbReference type="GO" id="GO:0050661">
    <property type="term" value="F:NADP binding"/>
    <property type="evidence" value="ECO:0007669"/>
    <property type="project" value="TreeGrafter"/>
</dbReference>
<dbReference type="Proteomes" id="UP000323142">
    <property type="component" value="Unassembled WGS sequence"/>
</dbReference>
<comment type="subunit">
    <text evidence="6">Homodimer.</text>
</comment>
<feature type="binding site" evidence="6">
    <location>
        <position position="77"/>
    </location>
    <ligand>
        <name>shikimate</name>
        <dbReference type="ChEBI" id="CHEBI:36208"/>
    </ligand>
</feature>
<reference evidence="9 10" key="2">
    <citation type="submission" date="2019-09" db="EMBL/GenBank/DDBJ databases">
        <authorList>
            <person name="Jin C."/>
        </authorList>
    </citation>
    <scope>NUCLEOTIDE SEQUENCE [LARGE SCALE GENOMIC DNA]</scope>
    <source>
        <strain evidence="9 10">BN140002</strain>
    </source>
</reference>
<evidence type="ECO:0000256" key="6">
    <source>
        <dbReference type="HAMAP-Rule" id="MF_00222"/>
    </source>
</evidence>
<evidence type="ECO:0000256" key="3">
    <source>
        <dbReference type="ARBA" id="ARBA00023002"/>
    </source>
</evidence>
<dbReference type="EMBL" id="VUOA01000019">
    <property type="protein sequence ID" value="KAA2237541.1"/>
    <property type="molecule type" value="Genomic_DNA"/>
</dbReference>
<dbReference type="UniPathway" id="UPA00053">
    <property type="reaction ID" value="UER00087"/>
</dbReference>
<organism evidence="9 10">
    <name type="scientific">Salinarimonas soli</name>
    <dbReference type="NCBI Taxonomy" id="1638099"/>
    <lineage>
        <taxon>Bacteria</taxon>
        <taxon>Pseudomonadati</taxon>
        <taxon>Pseudomonadota</taxon>
        <taxon>Alphaproteobacteria</taxon>
        <taxon>Hyphomicrobiales</taxon>
        <taxon>Salinarimonadaceae</taxon>
        <taxon>Salinarimonas</taxon>
    </lineage>
</organism>
<dbReference type="GO" id="GO:0009423">
    <property type="term" value="P:chorismate biosynthetic process"/>
    <property type="evidence" value="ECO:0007669"/>
    <property type="project" value="UniProtKB-UniRule"/>
</dbReference>
<keyword evidence="3 6" id="KW-0560">Oxidoreductase</keyword>
<dbReference type="PANTHER" id="PTHR21089:SF1">
    <property type="entry name" value="BIFUNCTIONAL 3-DEHYDROQUINATE DEHYDRATASE_SHIKIMATE DEHYDROGENASE, CHLOROPLASTIC"/>
    <property type="match status" value="1"/>
</dbReference>
<feature type="binding site" evidence="6">
    <location>
        <position position="102"/>
    </location>
    <ligand>
        <name>shikimate</name>
        <dbReference type="ChEBI" id="CHEBI:36208"/>
    </ligand>
</feature>
<feature type="binding site" evidence="6">
    <location>
        <begin position="141"/>
        <end position="145"/>
    </location>
    <ligand>
        <name>NADP(+)</name>
        <dbReference type="ChEBI" id="CHEBI:58349"/>
    </ligand>
</feature>
<keyword evidence="2 6" id="KW-0028">Amino-acid biosynthesis</keyword>
<protein>
    <recommendedName>
        <fullName evidence="6">Shikimate dehydrogenase (NADP(+))</fullName>
        <shortName evidence="6">SDH</shortName>
        <ecNumber evidence="6">1.1.1.25</ecNumber>
    </recommendedName>
</protein>
<evidence type="ECO:0000256" key="5">
    <source>
        <dbReference type="ARBA" id="ARBA00060613"/>
    </source>
</evidence>